<evidence type="ECO:0000313" key="3">
    <source>
        <dbReference type="Proteomes" id="UP000010469"/>
    </source>
</evidence>
<keyword evidence="3" id="KW-1185">Reference proteome</keyword>
<dbReference type="InterPro" id="IPR036388">
    <property type="entry name" value="WH-like_DNA-bd_sf"/>
</dbReference>
<reference evidence="3" key="1">
    <citation type="submission" date="2012-03" db="EMBL/GenBank/DDBJ databases">
        <title>Complete genome of Caldisphaera lagunensis DSM 15908.</title>
        <authorList>
            <person name="Lucas S."/>
            <person name="Copeland A."/>
            <person name="Lapidus A."/>
            <person name="Glavina del Rio T."/>
            <person name="Dalin E."/>
            <person name="Tice H."/>
            <person name="Bruce D."/>
            <person name="Goodwin L."/>
            <person name="Pitluck S."/>
            <person name="Peters L."/>
            <person name="Mikhailova N."/>
            <person name="Teshima H."/>
            <person name="Kyrpides N."/>
            <person name="Mavromatis K."/>
            <person name="Ivanova N."/>
            <person name="Brettin T."/>
            <person name="Detter J.C."/>
            <person name="Han C."/>
            <person name="Larimer F."/>
            <person name="Land M."/>
            <person name="Hauser L."/>
            <person name="Markowitz V."/>
            <person name="Cheng J.-F."/>
            <person name="Hugenholtz P."/>
            <person name="Woyke T."/>
            <person name="Wu D."/>
            <person name="Spring S."/>
            <person name="Schroeder M."/>
            <person name="Brambilla E."/>
            <person name="Klenk H.-P."/>
            <person name="Eisen J.A."/>
        </authorList>
    </citation>
    <scope>NUCLEOTIDE SEQUENCE [LARGE SCALE GENOMIC DNA]</scope>
    <source>
        <strain evidence="3">DSM 15908 / JCM 11604 / IC-154</strain>
    </source>
</reference>
<proteinExistence type="predicted"/>
<dbReference type="InParanoid" id="L0A8E8"/>
<sequence length="154" mass="18279">MSFWEWRRRSQPRWAKAWRHRGWLRPMIISLLYKKPLNGVELMNEIELLTNGIWRPSPGSLYPIINELISEGLVFKNQYGKYELTNEGKEFAKATLTAFYLSPDPNYIIDRITDLLNFLESLEKENREIIKSNKDKLISIKNKIENILRYTDSS</sequence>
<dbReference type="OrthoDB" id="56053at2157"/>
<organism evidence="2 3">
    <name type="scientific">Caldisphaera lagunensis (strain DSM 15908 / JCM 11604 / ANMR 0165 / IC-154)</name>
    <dbReference type="NCBI Taxonomy" id="1056495"/>
    <lineage>
        <taxon>Archaea</taxon>
        <taxon>Thermoproteota</taxon>
        <taxon>Thermoprotei</taxon>
        <taxon>Acidilobales</taxon>
        <taxon>Caldisphaeraceae</taxon>
        <taxon>Caldisphaera</taxon>
    </lineage>
</organism>
<dbReference type="AlphaFoldDB" id="L0A8E8"/>
<dbReference type="Pfam" id="PF03551">
    <property type="entry name" value="PadR"/>
    <property type="match status" value="1"/>
</dbReference>
<gene>
    <name evidence="2" type="ordered locus">Calag_0352</name>
</gene>
<dbReference type="HOGENOM" id="CLU_063440_1_3_2"/>
<evidence type="ECO:0000259" key="1">
    <source>
        <dbReference type="Pfam" id="PF03551"/>
    </source>
</evidence>
<dbReference type="RefSeq" id="WP_015232026.1">
    <property type="nucleotide sequence ID" value="NC_019791.1"/>
</dbReference>
<dbReference type="PANTHER" id="PTHR43252">
    <property type="entry name" value="TRANSCRIPTIONAL REGULATOR YQJI"/>
    <property type="match status" value="1"/>
</dbReference>
<name>L0A8E8_CALLD</name>
<evidence type="ECO:0000313" key="2">
    <source>
        <dbReference type="EMBL" id="AFZ70128.1"/>
    </source>
</evidence>
<dbReference type="STRING" id="1056495.Calag_0352"/>
<dbReference type="Proteomes" id="UP000010469">
    <property type="component" value="Chromosome"/>
</dbReference>
<accession>L0A8E8</accession>
<dbReference type="Gene3D" id="1.10.10.10">
    <property type="entry name" value="Winged helix-like DNA-binding domain superfamily/Winged helix DNA-binding domain"/>
    <property type="match status" value="1"/>
</dbReference>
<feature type="domain" description="Transcription regulator PadR N-terminal" evidence="1">
    <location>
        <begin position="28"/>
        <end position="92"/>
    </location>
</feature>
<dbReference type="InterPro" id="IPR036390">
    <property type="entry name" value="WH_DNA-bd_sf"/>
</dbReference>
<dbReference type="InterPro" id="IPR005149">
    <property type="entry name" value="Tscrpt_reg_PadR_N"/>
</dbReference>
<dbReference type="KEGG" id="clg:Calag_0352"/>
<dbReference type="GeneID" id="14211612"/>
<dbReference type="EMBL" id="CP003378">
    <property type="protein sequence ID" value="AFZ70128.1"/>
    <property type="molecule type" value="Genomic_DNA"/>
</dbReference>
<dbReference type="eggNOG" id="arCOG00002">
    <property type="taxonomic scope" value="Archaea"/>
</dbReference>
<dbReference type="SUPFAM" id="SSF46785">
    <property type="entry name" value="Winged helix' DNA-binding domain"/>
    <property type="match status" value="1"/>
</dbReference>
<dbReference type="PANTHER" id="PTHR43252:SF5">
    <property type="entry name" value="TRANSCRIPTIONAL REGULATOR, PADR-LIKE FAMILY"/>
    <property type="match status" value="1"/>
</dbReference>
<protein>
    <submittedName>
        <fullName evidence="2">Putative transcriptional regulator</fullName>
    </submittedName>
</protein>